<dbReference type="AlphaFoldDB" id="A0A542UD60"/>
<accession>A0A542UD60</accession>
<name>A0A542UD60_9ACTN</name>
<dbReference type="OrthoDB" id="4548523at2"/>
<dbReference type="InterPro" id="IPR034660">
    <property type="entry name" value="DinB/YfiT-like"/>
</dbReference>
<protein>
    <submittedName>
        <fullName evidence="1">Uncharacterized protein DUF664</fullName>
    </submittedName>
</protein>
<dbReference type="EMBL" id="VFNX01000001">
    <property type="protein sequence ID" value="TQK97012.1"/>
    <property type="molecule type" value="Genomic_DNA"/>
</dbReference>
<comment type="caution">
    <text evidence="1">The sequence shown here is derived from an EMBL/GenBank/DDBJ whole genome shotgun (WGS) entry which is preliminary data.</text>
</comment>
<evidence type="ECO:0000313" key="1">
    <source>
        <dbReference type="EMBL" id="TQK97012.1"/>
    </source>
</evidence>
<evidence type="ECO:0000313" key="2">
    <source>
        <dbReference type="Proteomes" id="UP000318103"/>
    </source>
</evidence>
<keyword evidence="2" id="KW-1185">Reference proteome</keyword>
<dbReference type="RefSeq" id="WP_142218602.1">
    <property type="nucleotide sequence ID" value="NZ_JBPJFI010000001.1"/>
</dbReference>
<dbReference type="InterPro" id="IPR007061">
    <property type="entry name" value="MST-like"/>
</dbReference>
<proteinExistence type="predicted"/>
<reference evidence="1 2" key="1">
    <citation type="submission" date="2019-06" db="EMBL/GenBank/DDBJ databases">
        <title>Sequencing the genomes of 1000 actinobacteria strains.</title>
        <authorList>
            <person name="Klenk H.-P."/>
        </authorList>
    </citation>
    <scope>NUCLEOTIDE SEQUENCE [LARGE SCALE GENOMIC DNA]</scope>
    <source>
        <strain evidence="1 2">DSM 41929</strain>
    </source>
</reference>
<dbReference type="Proteomes" id="UP000318103">
    <property type="component" value="Unassembled WGS sequence"/>
</dbReference>
<dbReference type="Pfam" id="PF04978">
    <property type="entry name" value="MST"/>
    <property type="match status" value="1"/>
</dbReference>
<organism evidence="1 2">
    <name type="scientific">Streptomyces puniciscabiei</name>
    <dbReference type="NCBI Taxonomy" id="164348"/>
    <lineage>
        <taxon>Bacteria</taxon>
        <taxon>Bacillati</taxon>
        <taxon>Actinomycetota</taxon>
        <taxon>Actinomycetes</taxon>
        <taxon>Kitasatosporales</taxon>
        <taxon>Streptomycetaceae</taxon>
        <taxon>Streptomyces</taxon>
    </lineage>
</organism>
<dbReference type="Gene3D" id="1.20.120.450">
    <property type="entry name" value="dinb family like domain"/>
    <property type="match status" value="1"/>
</dbReference>
<dbReference type="SUPFAM" id="SSF109854">
    <property type="entry name" value="DinB/YfiT-like putative metalloenzymes"/>
    <property type="match status" value="1"/>
</dbReference>
<sequence>MTIETDDTAPVAYEPPVAGTEIDTLLGSLERQRRTLAWKCADLDATALAATLPPSSVTLGGLLKHLALVEDEYFTARLLGEELPAPWAGVDWDAEPDWEWRSAAEDTPEELYALWRASVARSRAHIRRAVAEGGAGCLVAYTSRRGERPSLRRFLVDMIEEYARHVGQADLIRESLDGRVSEDPPAGYRAW</sequence>
<gene>
    <name evidence="1" type="ORF">FB563_1968</name>
</gene>